<keyword evidence="2 7" id="KW-0813">Transport</keyword>
<evidence type="ECO:0000256" key="2">
    <source>
        <dbReference type="ARBA" id="ARBA00022448"/>
    </source>
</evidence>
<comment type="similarity">
    <text evidence="7">Belongs to the binding-protein-dependent transport system permease family.</text>
</comment>
<dbReference type="PANTHER" id="PTHR43386:SF25">
    <property type="entry name" value="PEPTIDE ABC TRANSPORTER PERMEASE PROTEIN"/>
    <property type="match status" value="1"/>
</dbReference>
<dbReference type="EMBL" id="SORI01000006">
    <property type="protein sequence ID" value="TDY61210.1"/>
    <property type="molecule type" value="Genomic_DNA"/>
</dbReference>
<gene>
    <name evidence="9" type="ORF">C8D99_10665</name>
</gene>
<keyword evidence="4 7" id="KW-0812">Transmembrane</keyword>
<sequence length="279" mass="30784">MKFLSAFYRRKIALAGLLIIGVLVVSALLAPYLATFDPQEMNTVDKLRSPDGTYYFGTDNFGRDIFSRVVFGARTSLTGSAGVILFSLSIGVLIGVSSGYFRRIEPYLMRLIDVLMAFPPLLLALVLVSILGRGMGNVIIAVGATYLTRTTRIVYGLTLKLREEPYIEAAIASGVKQKWIILKHILPNMMSPLIVQATFTFAFSLLDMAALDFLGLGIPPSIPSWGNMLSEGRMYLTRAPWLLIFPGACIVLTVLSFNLVGDVLRDRLDPHFRRDIEGV</sequence>
<dbReference type="InterPro" id="IPR000515">
    <property type="entry name" value="MetI-like"/>
</dbReference>
<dbReference type="CDD" id="cd06261">
    <property type="entry name" value="TM_PBP2"/>
    <property type="match status" value="1"/>
</dbReference>
<keyword evidence="5 7" id="KW-1133">Transmembrane helix</keyword>
<evidence type="ECO:0000256" key="1">
    <source>
        <dbReference type="ARBA" id="ARBA00004651"/>
    </source>
</evidence>
<evidence type="ECO:0000256" key="5">
    <source>
        <dbReference type="ARBA" id="ARBA00022989"/>
    </source>
</evidence>
<dbReference type="PROSITE" id="PS50928">
    <property type="entry name" value="ABC_TM1"/>
    <property type="match status" value="1"/>
</dbReference>
<dbReference type="Gene3D" id="1.10.3720.10">
    <property type="entry name" value="MetI-like"/>
    <property type="match status" value="1"/>
</dbReference>
<keyword evidence="6 7" id="KW-0472">Membrane</keyword>
<proteinExistence type="inferred from homology"/>
<protein>
    <submittedName>
        <fullName evidence="9">Peptide/nickel transport system permease protein</fullName>
    </submittedName>
</protein>
<evidence type="ECO:0000256" key="6">
    <source>
        <dbReference type="ARBA" id="ARBA00023136"/>
    </source>
</evidence>
<dbReference type="Proteomes" id="UP000295066">
    <property type="component" value="Unassembled WGS sequence"/>
</dbReference>
<feature type="transmembrane region" description="Helical" evidence="7">
    <location>
        <begin position="239"/>
        <end position="264"/>
    </location>
</feature>
<keyword evidence="3" id="KW-1003">Cell membrane</keyword>
<dbReference type="Pfam" id="PF00528">
    <property type="entry name" value="BPD_transp_1"/>
    <property type="match status" value="1"/>
</dbReference>
<feature type="transmembrane region" description="Helical" evidence="7">
    <location>
        <begin position="81"/>
        <end position="101"/>
    </location>
</feature>
<feature type="domain" description="ABC transmembrane type-1" evidence="8">
    <location>
        <begin position="77"/>
        <end position="261"/>
    </location>
</feature>
<keyword evidence="10" id="KW-1185">Reference proteome</keyword>
<evidence type="ECO:0000256" key="7">
    <source>
        <dbReference type="RuleBase" id="RU363032"/>
    </source>
</evidence>
<evidence type="ECO:0000259" key="8">
    <source>
        <dbReference type="PROSITE" id="PS50928"/>
    </source>
</evidence>
<comment type="caution">
    <text evidence="9">The sequence shown here is derived from an EMBL/GenBank/DDBJ whole genome shotgun (WGS) entry which is preliminary data.</text>
</comment>
<dbReference type="AlphaFoldDB" id="A0A4R8M732"/>
<reference evidence="9 10" key="1">
    <citation type="submission" date="2019-03" db="EMBL/GenBank/DDBJ databases">
        <title>Genomic Encyclopedia of Type Strains, Phase IV (KMG-IV): sequencing the most valuable type-strain genomes for metagenomic binning, comparative biology and taxonomic classification.</title>
        <authorList>
            <person name="Goeker M."/>
        </authorList>
    </citation>
    <scope>NUCLEOTIDE SEQUENCE [LARGE SCALE GENOMIC DNA]</scope>
    <source>
        <strain evidence="9 10">DSM 25964</strain>
    </source>
</reference>
<dbReference type="SUPFAM" id="SSF161098">
    <property type="entry name" value="MetI-like"/>
    <property type="match status" value="1"/>
</dbReference>
<evidence type="ECO:0000313" key="9">
    <source>
        <dbReference type="EMBL" id="TDY61210.1"/>
    </source>
</evidence>
<dbReference type="Pfam" id="PF12911">
    <property type="entry name" value="OppC_N"/>
    <property type="match status" value="1"/>
</dbReference>
<accession>A0A4R8M732</accession>
<evidence type="ECO:0000256" key="3">
    <source>
        <dbReference type="ARBA" id="ARBA00022475"/>
    </source>
</evidence>
<dbReference type="GO" id="GO:0005886">
    <property type="term" value="C:plasma membrane"/>
    <property type="evidence" value="ECO:0007669"/>
    <property type="project" value="UniProtKB-SubCell"/>
</dbReference>
<comment type="subcellular location">
    <subcellularLocation>
        <location evidence="1 7">Cell membrane</location>
        <topology evidence="1 7">Multi-pass membrane protein</topology>
    </subcellularLocation>
</comment>
<dbReference type="RefSeq" id="WP_133957261.1">
    <property type="nucleotide sequence ID" value="NZ_SORI01000006.1"/>
</dbReference>
<feature type="transmembrane region" description="Helical" evidence="7">
    <location>
        <begin position="193"/>
        <end position="219"/>
    </location>
</feature>
<dbReference type="PANTHER" id="PTHR43386">
    <property type="entry name" value="OLIGOPEPTIDE TRANSPORT SYSTEM PERMEASE PROTEIN APPC"/>
    <property type="match status" value="1"/>
</dbReference>
<dbReference type="InterPro" id="IPR035906">
    <property type="entry name" value="MetI-like_sf"/>
</dbReference>
<dbReference type="InterPro" id="IPR025966">
    <property type="entry name" value="OppC_N"/>
</dbReference>
<feature type="transmembrane region" description="Helical" evidence="7">
    <location>
        <begin position="113"/>
        <end position="132"/>
    </location>
</feature>
<organism evidence="9 10">
    <name type="scientific">Aminivibrio pyruvatiphilus</name>
    <dbReference type="NCBI Taxonomy" id="1005740"/>
    <lineage>
        <taxon>Bacteria</taxon>
        <taxon>Thermotogati</taxon>
        <taxon>Synergistota</taxon>
        <taxon>Synergistia</taxon>
        <taxon>Synergistales</taxon>
        <taxon>Aminobacteriaceae</taxon>
        <taxon>Aminivibrio</taxon>
    </lineage>
</organism>
<evidence type="ECO:0000313" key="10">
    <source>
        <dbReference type="Proteomes" id="UP000295066"/>
    </source>
</evidence>
<dbReference type="InterPro" id="IPR050366">
    <property type="entry name" value="BP-dependent_transpt_permease"/>
</dbReference>
<dbReference type="GO" id="GO:0055085">
    <property type="term" value="P:transmembrane transport"/>
    <property type="evidence" value="ECO:0007669"/>
    <property type="project" value="InterPro"/>
</dbReference>
<evidence type="ECO:0000256" key="4">
    <source>
        <dbReference type="ARBA" id="ARBA00022692"/>
    </source>
</evidence>
<dbReference type="OrthoDB" id="3105at2"/>
<name>A0A4R8M732_9BACT</name>
<feature type="transmembrane region" description="Helical" evidence="7">
    <location>
        <begin position="12"/>
        <end position="34"/>
    </location>
</feature>